<dbReference type="GO" id="GO:0034456">
    <property type="term" value="C:UTP-C complex"/>
    <property type="evidence" value="ECO:0007669"/>
    <property type="project" value="TreeGrafter"/>
</dbReference>
<dbReference type="FunFam" id="2.20.25.20:FF:000001">
    <property type="entry name" value="Casein kinase II subunit beta"/>
    <property type="match status" value="1"/>
</dbReference>
<name>A0A2T9Z2A7_9FUNG</name>
<evidence type="ECO:0000256" key="3">
    <source>
        <dbReference type="RuleBase" id="RU361268"/>
    </source>
</evidence>
<evidence type="ECO:0000256" key="1">
    <source>
        <dbReference type="ARBA" id="ARBA00006941"/>
    </source>
</evidence>
<dbReference type="GO" id="GO:0005956">
    <property type="term" value="C:protein kinase CK2 complex"/>
    <property type="evidence" value="ECO:0007669"/>
    <property type="project" value="UniProtKB-UniRule"/>
</dbReference>
<keyword evidence="5" id="KW-1185">Reference proteome</keyword>
<evidence type="ECO:0000313" key="4">
    <source>
        <dbReference type="EMBL" id="PVU98738.1"/>
    </source>
</evidence>
<accession>A0A2T9Z2A7</accession>
<dbReference type="SMART" id="SM01085">
    <property type="entry name" value="CK_II_beta"/>
    <property type="match status" value="1"/>
</dbReference>
<dbReference type="InterPro" id="IPR035991">
    <property type="entry name" value="Casein_kinase_II_beta-like"/>
</dbReference>
<dbReference type="Gene3D" id="1.10.1820.10">
    <property type="entry name" value="protein kinase ck2 holoenzyme, chain C, domain 1"/>
    <property type="match status" value="1"/>
</dbReference>
<evidence type="ECO:0000313" key="5">
    <source>
        <dbReference type="Proteomes" id="UP000245699"/>
    </source>
</evidence>
<dbReference type="InterPro" id="IPR000704">
    <property type="entry name" value="Casein_kinase_II_reg-sub"/>
</dbReference>
<comment type="caution">
    <text evidence="4">The sequence shown here is derived from an EMBL/GenBank/DDBJ whole genome shotgun (WGS) entry which is preliminary data.</text>
</comment>
<dbReference type="PANTHER" id="PTHR11740">
    <property type="entry name" value="CASEIN KINASE II SUBUNIT BETA"/>
    <property type="match status" value="1"/>
</dbReference>
<dbReference type="PRINTS" id="PR00472">
    <property type="entry name" value="CASNKINASEII"/>
</dbReference>
<dbReference type="AlphaFoldDB" id="A0A2T9Z2A7"/>
<dbReference type="STRING" id="61424.A0A2T9Z2A7"/>
<protein>
    <recommendedName>
        <fullName evidence="3">Casein kinase II subunit beta</fullName>
        <shortName evidence="3">CK II beta</shortName>
    </recommendedName>
</protein>
<dbReference type="GO" id="GO:0006359">
    <property type="term" value="P:regulation of transcription by RNA polymerase III"/>
    <property type="evidence" value="ECO:0007669"/>
    <property type="project" value="TreeGrafter"/>
</dbReference>
<reference evidence="4 5" key="1">
    <citation type="journal article" date="2018" name="MBio">
        <title>Comparative Genomics Reveals the Core Gene Toolbox for the Fungus-Insect Symbiosis.</title>
        <authorList>
            <person name="Wang Y."/>
            <person name="Stata M."/>
            <person name="Wang W."/>
            <person name="Stajich J.E."/>
            <person name="White M.M."/>
            <person name="Moncalvo J.M."/>
        </authorList>
    </citation>
    <scope>NUCLEOTIDE SEQUENCE [LARGE SCALE GENOMIC DNA]</scope>
    <source>
        <strain evidence="4 5">AUS-77-4</strain>
    </source>
</reference>
<sequence>MENGSGTDSDGEIYNYWIRWFLNAKGNEYFCEIDEEYILDRFNLTGLQSQVPFYQQAIELMTDELDENNYSEEQFNEFFSSAKHLYGLIHARFIITARGIMKMVEKYKRCDFGRCPRVYCNQHPLLPIGVTDEVGEMPVRLYCCKCEDIYIPKSSKHNTIDGAYFGASFPHMLLQMYPAIKTQISEPMQRYVPKIFGFKVHKIANLHRWQDKQRELMNIRINEPTS</sequence>
<proteinExistence type="inferred from homology"/>
<dbReference type="InterPro" id="IPR016149">
    <property type="entry name" value="Casein_kin_II_reg-sub_N"/>
</dbReference>
<dbReference type="Pfam" id="PF01214">
    <property type="entry name" value="CK_II_beta"/>
    <property type="match status" value="1"/>
</dbReference>
<gene>
    <name evidence="4" type="ORF">BB559_001334</name>
</gene>
<dbReference type="PANTHER" id="PTHR11740:SF39">
    <property type="entry name" value="CASEIN KINASE II SUBUNIT BETA"/>
    <property type="match status" value="1"/>
</dbReference>
<dbReference type="SUPFAM" id="SSF57798">
    <property type="entry name" value="Casein kinase II beta subunit"/>
    <property type="match status" value="1"/>
</dbReference>
<comment type="function">
    <text evidence="2 3">Regulatory subunit of casein kinase II/CK2. As part of the kinase complex regulates the basal catalytic activity of the alpha subunit a constitutively active serine/threonine-protein kinase that phosphorylates a large number of substrates containing acidic residues C-terminal to the phosphorylated serine or threonine.</text>
</comment>
<organism evidence="4 5">
    <name type="scientific">Furculomyces boomerangus</name>
    <dbReference type="NCBI Taxonomy" id="61424"/>
    <lineage>
        <taxon>Eukaryota</taxon>
        <taxon>Fungi</taxon>
        <taxon>Fungi incertae sedis</taxon>
        <taxon>Zoopagomycota</taxon>
        <taxon>Kickxellomycotina</taxon>
        <taxon>Harpellomycetes</taxon>
        <taxon>Harpellales</taxon>
        <taxon>Harpellaceae</taxon>
        <taxon>Furculomyces</taxon>
    </lineage>
</organism>
<dbReference type="EMBL" id="MBFT01000069">
    <property type="protein sequence ID" value="PVU98738.1"/>
    <property type="molecule type" value="Genomic_DNA"/>
</dbReference>
<evidence type="ECO:0000256" key="2">
    <source>
        <dbReference type="ARBA" id="ARBA00045899"/>
    </source>
</evidence>
<dbReference type="OrthoDB" id="3971593at2759"/>
<dbReference type="FunFam" id="1.10.1820.10:FF:000005">
    <property type="entry name" value="Casein kinase II subunit beta"/>
    <property type="match status" value="1"/>
</dbReference>
<dbReference type="Proteomes" id="UP000245699">
    <property type="component" value="Unassembled WGS sequence"/>
</dbReference>
<comment type="similarity">
    <text evidence="1 3">Belongs to the casein kinase 2 subunit beta family.</text>
</comment>
<dbReference type="GO" id="GO:0019887">
    <property type="term" value="F:protein kinase regulator activity"/>
    <property type="evidence" value="ECO:0007669"/>
    <property type="project" value="InterPro"/>
</dbReference>
<dbReference type="GO" id="GO:0005737">
    <property type="term" value="C:cytoplasm"/>
    <property type="evidence" value="ECO:0007669"/>
    <property type="project" value="TreeGrafter"/>
</dbReference>
<dbReference type="Gene3D" id="2.20.25.20">
    <property type="match status" value="1"/>
</dbReference>
<comment type="subunit">
    <text evidence="3">Tetramer of two alpha and two beta subunits.</text>
</comment>